<evidence type="ECO:0000313" key="1">
    <source>
        <dbReference type="EMBL" id="KPM31270.1"/>
    </source>
</evidence>
<protein>
    <submittedName>
        <fullName evidence="1">Uncharacterized protein</fullName>
    </submittedName>
</protein>
<dbReference type="Proteomes" id="UP000050280">
    <property type="component" value="Unassembled WGS sequence"/>
</dbReference>
<gene>
    <name evidence="1" type="ORF">I595_2535</name>
</gene>
<evidence type="ECO:0000313" key="2">
    <source>
        <dbReference type="Proteomes" id="UP000050280"/>
    </source>
</evidence>
<sequence>MACLRKKGGVFNTSFFSIQNGISSVRHISLVIMDTDF</sequence>
<dbReference type="EMBL" id="LDJX01000005">
    <property type="protein sequence ID" value="KPM31270.1"/>
    <property type="molecule type" value="Genomic_DNA"/>
</dbReference>
<dbReference type="AlphaFoldDB" id="A0A0P7ATS4"/>
<proteinExistence type="predicted"/>
<name>A0A0P7ATS4_9FLAO</name>
<comment type="caution">
    <text evidence="1">The sequence shown here is derived from an EMBL/GenBank/DDBJ whole genome shotgun (WGS) entry which is preliminary data.</text>
</comment>
<accession>A0A0P7ATS4</accession>
<organism evidence="1 2">
    <name type="scientific">Croceitalea dokdonensis DOKDO 023</name>
    <dbReference type="NCBI Taxonomy" id="1300341"/>
    <lineage>
        <taxon>Bacteria</taxon>
        <taxon>Pseudomonadati</taxon>
        <taxon>Bacteroidota</taxon>
        <taxon>Flavobacteriia</taxon>
        <taxon>Flavobacteriales</taxon>
        <taxon>Flavobacteriaceae</taxon>
        <taxon>Croceitalea</taxon>
    </lineage>
</organism>
<keyword evidence="2" id="KW-1185">Reference proteome</keyword>
<reference evidence="1 2" key="1">
    <citation type="submission" date="2015-09" db="EMBL/GenBank/DDBJ databases">
        <title>Genome sequence of the marine flavobacterium Croceitalea dokdonensis DOKDO 023 that contains proton- and sodium-pumping rhodopsins.</title>
        <authorList>
            <person name="Kwon S.-K."/>
            <person name="Lee H.K."/>
            <person name="Kwak M.-J."/>
            <person name="Kim J.F."/>
        </authorList>
    </citation>
    <scope>NUCLEOTIDE SEQUENCE [LARGE SCALE GENOMIC DNA]</scope>
    <source>
        <strain evidence="1 2">DOKDO 023</strain>
    </source>
</reference>